<protein>
    <submittedName>
        <fullName evidence="1">Uncharacterized protein</fullName>
    </submittedName>
</protein>
<gene>
    <name evidence="1" type="ORF">M404DRAFT_393190</name>
</gene>
<keyword evidence="2" id="KW-1185">Reference proteome</keyword>
<reference evidence="2" key="2">
    <citation type="submission" date="2015-01" db="EMBL/GenBank/DDBJ databases">
        <title>Evolutionary Origins and Diversification of the Mycorrhizal Mutualists.</title>
        <authorList>
            <consortium name="DOE Joint Genome Institute"/>
            <consortium name="Mycorrhizal Genomics Consortium"/>
            <person name="Kohler A."/>
            <person name="Kuo A."/>
            <person name="Nagy L.G."/>
            <person name="Floudas D."/>
            <person name="Copeland A."/>
            <person name="Barry K.W."/>
            <person name="Cichocki N."/>
            <person name="Veneault-Fourrey C."/>
            <person name="LaButti K."/>
            <person name="Lindquist E.A."/>
            <person name="Lipzen A."/>
            <person name="Lundell T."/>
            <person name="Morin E."/>
            <person name="Murat C."/>
            <person name="Riley R."/>
            <person name="Ohm R."/>
            <person name="Sun H."/>
            <person name="Tunlid A."/>
            <person name="Henrissat B."/>
            <person name="Grigoriev I.V."/>
            <person name="Hibbett D.S."/>
            <person name="Martin F."/>
        </authorList>
    </citation>
    <scope>NUCLEOTIDE SEQUENCE [LARGE SCALE GENOMIC DNA]</scope>
    <source>
        <strain evidence="2">Marx 270</strain>
    </source>
</reference>
<organism evidence="1 2">
    <name type="scientific">Pisolithus tinctorius Marx 270</name>
    <dbReference type="NCBI Taxonomy" id="870435"/>
    <lineage>
        <taxon>Eukaryota</taxon>
        <taxon>Fungi</taxon>
        <taxon>Dikarya</taxon>
        <taxon>Basidiomycota</taxon>
        <taxon>Agaricomycotina</taxon>
        <taxon>Agaricomycetes</taxon>
        <taxon>Agaricomycetidae</taxon>
        <taxon>Boletales</taxon>
        <taxon>Sclerodermatineae</taxon>
        <taxon>Pisolithaceae</taxon>
        <taxon>Pisolithus</taxon>
    </lineage>
</organism>
<name>A0A0C3PI40_PISTI</name>
<sequence>MMFEAFGFMWGISCSAENYLSYLRVVLPWQHFPALVVRSNGRSGVLFFQGYT</sequence>
<dbReference type="InParanoid" id="A0A0C3PI40"/>
<proteinExistence type="predicted"/>
<dbReference type="Proteomes" id="UP000054217">
    <property type="component" value="Unassembled WGS sequence"/>
</dbReference>
<reference evidence="1 2" key="1">
    <citation type="submission" date="2014-04" db="EMBL/GenBank/DDBJ databases">
        <authorList>
            <consortium name="DOE Joint Genome Institute"/>
            <person name="Kuo A."/>
            <person name="Kohler A."/>
            <person name="Costa M.D."/>
            <person name="Nagy L.G."/>
            <person name="Floudas D."/>
            <person name="Copeland A."/>
            <person name="Barry K.W."/>
            <person name="Cichocki N."/>
            <person name="Veneault-Fourrey C."/>
            <person name="LaButti K."/>
            <person name="Lindquist E.A."/>
            <person name="Lipzen A."/>
            <person name="Lundell T."/>
            <person name="Morin E."/>
            <person name="Murat C."/>
            <person name="Sun H."/>
            <person name="Tunlid A."/>
            <person name="Henrissat B."/>
            <person name="Grigoriev I.V."/>
            <person name="Hibbett D.S."/>
            <person name="Martin F."/>
            <person name="Nordberg H.P."/>
            <person name="Cantor M.N."/>
            <person name="Hua S.X."/>
        </authorList>
    </citation>
    <scope>NUCLEOTIDE SEQUENCE [LARGE SCALE GENOMIC DNA]</scope>
    <source>
        <strain evidence="1 2">Marx 270</strain>
    </source>
</reference>
<dbReference type="HOGENOM" id="CLU_3088198_0_0_1"/>
<accession>A0A0C3PI40</accession>
<evidence type="ECO:0000313" key="2">
    <source>
        <dbReference type="Proteomes" id="UP000054217"/>
    </source>
</evidence>
<dbReference type="AlphaFoldDB" id="A0A0C3PI40"/>
<dbReference type="EMBL" id="KN831959">
    <property type="protein sequence ID" value="KIO07724.1"/>
    <property type="molecule type" value="Genomic_DNA"/>
</dbReference>
<evidence type="ECO:0000313" key="1">
    <source>
        <dbReference type="EMBL" id="KIO07724.1"/>
    </source>
</evidence>